<evidence type="ECO:0000313" key="1">
    <source>
        <dbReference type="EMBL" id="SBV28161.1"/>
    </source>
</evidence>
<keyword evidence="2" id="KW-1185">Reference proteome</keyword>
<name>A0A1C3N6F9_9ACTN</name>
<proteinExistence type="predicted"/>
<organism evidence="1 2">
    <name type="scientific">Micromonospora krabiensis</name>
    <dbReference type="NCBI Taxonomy" id="307121"/>
    <lineage>
        <taxon>Bacteria</taxon>
        <taxon>Bacillati</taxon>
        <taxon>Actinomycetota</taxon>
        <taxon>Actinomycetes</taxon>
        <taxon>Micromonosporales</taxon>
        <taxon>Micromonosporaceae</taxon>
        <taxon>Micromonospora</taxon>
    </lineage>
</organism>
<dbReference type="Proteomes" id="UP000199393">
    <property type="component" value="Chromosome I"/>
</dbReference>
<dbReference type="STRING" id="307121.GA0070620_3695"/>
<gene>
    <name evidence="1" type="ORF">GA0070620_3695</name>
</gene>
<dbReference type="EMBL" id="LT598496">
    <property type="protein sequence ID" value="SBV28161.1"/>
    <property type="molecule type" value="Genomic_DNA"/>
</dbReference>
<accession>A0A1C3N6F9</accession>
<sequence>MTARWDSRNPRRQDEELLLLAAAALPAPPPDEPPDELADPFDEDVVADVVEPEDDSVFAGLLVVVLDELSEPDERESVR</sequence>
<evidence type="ECO:0000313" key="2">
    <source>
        <dbReference type="Proteomes" id="UP000199393"/>
    </source>
</evidence>
<dbReference type="AlphaFoldDB" id="A0A1C3N6F9"/>
<protein>
    <submittedName>
        <fullName evidence="1">Uncharacterized protein</fullName>
    </submittedName>
</protein>
<reference evidence="2" key="1">
    <citation type="submission" date="2016-06" db="EMBL/GenBank/DDBJ databases">
        <authorList>
            <person name="Varghese N."/>
        </authorList>
    </citation>
    <scope>NUCLEOTIDE SEQUENCE [LARGE SCALE GENOMIC DNA]</scope>
    <source>
        <strain evidence="2">DSM 45344</strain>
    </source>
</reference>